<dbReference type="GO" id="GO:0005737">
    <property type="term" value="C:cytoplasm"/>
    <property type="evidence" value="ECO:0007669"/>
    <property type="project" value="TreeGrafter"/>
</dbReference>
<comment type="similarity">
    <text evidence="1">Belongs to the HpcH/HpaI aldolase family.</text>
</comment>
<feature type="domain" description="HpcH/HpaI aldolase/citrate lyase" evidence="4">
    <location>
        <begin position="30"/>
        <end position="222"/>
    </location>
</feature>
<keyword evidence="3" id="KW-0456">Lyase</keyword>
<dbReference type="InterPro" id="IPR050251">
    <property type="entry name" value="HpcH-HpaI_aldolase"/>
</dbReference>
<proteinExistence type="inferred from homology"/>
<dbReference type="GO" id="GO:0016832">
    <property type="term" value="F:aldehyde-lyase activity"/>
    <property type="evidence" value="ECO:0007669"/>
    <property type="project" value="TreeGrafter"/>
</dbReference>
<evidence type="ECO:0000256" key="1">
    <source>
        <dbReference type="ARBA" id="ARBA00005568"/>
    </source>
</evidence>
<dbReference type="PANTHER" id="PTHR30502">
    <property type="entry name" value="2-KETO-3-DEOXY-L-RHAMNONATE ALDOLASE"/>
    <property type="match status" value="1"/>
</dbReference>
<evidence type="ECO:0000256" key="2">
    <source>
        <dbReference type="ARBA" id="ARBA00022723"/>
    </source>
</evidence>
<dbReference type="Gene3D" id="3.20.20.60">
    <property type="entry name" value="Phosphoenolpyruvate-binding domains"/>
    <property type="match status" value="1"/>
</dbReference>
<evidence type="ECO:0000313" key="5">
    <source>
        <dbReference type="EMBL" id="SVC81316.1"/>
    </source>
</evidence>
<protein>
    <recommendedName>
        <fullName evidence="4">HpcH/HpaI aldolase/citrate lyase domain-containing protein</fullName>
    </recommendedName>
</protein>
<keyword evidence="2" id="KW-0479">Metal-binding</keyword>
<dbReference type="PANTHER" id="PTHR30502:SF0">
    <property type="entry name" value="PHOSPHOENOLPYRUVATE CARBOXYLASE FAMILY PROTEIN"/>
    <property type="match status" value="1"/>
</dbReference>
<dbReference type="AlphaFoldDB" id="A0A382Q7D4"/>
<dbReference type="EMBL" id="UINC01112400">
    <property type="protein sequence ID" value="SVC81316.1"/>
    <property type="molecule type" value="Genomic_DNA"/>
</dbReference>
<dbReference type="GO" id="GO:0046872">
    <property type="term" value="F:metal ion binding"/>
    <property type="evidence" value="ECO:0007669"/>
    <property type="project" value="UniProtKB-KW"/>
</dbReference>
<dbReference type="SUPFAM" id="SSF51621">
    <property type="entry name" value="Phosphoenolpyruvate/pyruvate domain"/>
    <property type="match status" value="1"/>
</dbReference>
<organism evidence="5">
    <name type="scientific">marine metagenome</name>
    <dbReference type="NCBI Taxonomy" id="408172"/>
    <lineage>
        <taxon>unclassified sequences</taxon>
        <taxon>metagenomes</taxon>
        <taxon>ecological metagenomes</taxon>
    </lineage>
</organism>
<evidence type="ECO:0000256" key="3">
    <source>
        <dbReference type="ARBA" id="ARBA00023239"/>
    </source>
</evidence>
<evidence type="ECO:0000259" key="4">
    <source>
        <dbReference type="Pfam" id="PF03328"/>
    </source>
</evidence>
<sequence>MKTNPLIQNNAKQLLRRGLPVVIFNVFESLRPSVVKIVNQLGYDLLLIETEHMQHNPENLTNFLIMARDHGLSPVITISDQSRGSIGRLLDSGAMGFCLSHAETVEQVEQLISWMKYPPEGVRALAHGPNADYRMDDAGRYCVEANDATMLLLKIESEIGIENAEAMMQVKGVDGIVFGPGDLASDMNCHGEWESPDVVEAMENVIEKALEKGIPIEASLSVGDADEYERQRSRGIQLFGPARASEYDHLRMGAAVAIAPFRAREK</sequence>
<dbReference type="InterPro" id="IPR015813">
    <property type="entry name" value="Pyrv/PenolPyrv_kinase-like_dom"/>
</dbReference>
<dbReference type="InterPro" id="IPR005000">
    <property type="entry name" value="Aldolase/citrate-lyase_domain"/>
</dbReference>
<dbReference type="InterPro" id="IPR040442">
    <property type="entry name" value="Pyrv_kinase-like_dom_sf"/>
</dbReference>
<reference evidence="5" key="1">
    <citation type="submission" date="2018-05" db="EMBL/GenBank/DDBJ databases">
        <authorList>
            <person name="Lanie J.A."/>
            <person name="Ng W.-L."/>
            <person name="Kazmierczak K.M."/>
            <person name="Andrzejewski T.M."/>
            <person name="Davidsen T.M."/>
            <person name="Wayne K.J."/>
            <person name="Tettelin H."/>
            <person name="Glass J.I."/>
            <person name="Rusch D."/>
            <person name="Podicherti R."/>
            <person name="Tsui H.-C.T."/>
            <person name="Winkler M.E."/>
        </authorList>
    </citation>
    <scope>NUCLEOTIDE SEQUENCE</scope>
</reference>
<accession>A0A382Q7D4</accession>
<name>A0A382Q7D4_9ZZZZ</name>
<dbReference type="Pfam" id="PF03328">
    <property type="entry name" value="HpcH_HpaI"/>
    <property type="match status" value="1"/>
</dbReference>
<gene>
    <name evidence="5" type="ORF">METZ01_LOCUS334170</name>
</gene>